<dbReference type="InterPro" id="IPR016181">
    <property type="entry name" value="Acyl_CoA_acyltransferase"/>
</dbReference>
<dbReference type="EMBL" id="QRCM01000001">
    <property type="protein sequence ID" value="TXG92627.1"/>
    <property type="molecule type" value="Genomic_DNA"/>
</dbReference>
<dbReference type="GO" id="GO:0016746">
    <property type="term" value="F:acyltransferase activity"/>
    <property type="evidence" value="ECO:0007669"/>
    <property type="project" value="UniProtKB-KW"/>
</dbReference>
<evidence type="ECO:0000313" key="6">
    <source>
        <dbReference type="EMBL" id="TXG92627.1"/>
    </source>
</evidence>
<evidence type="ECO:0000256" key="4">
    <source>
        <dbReference type="ARBA" id="ARBA00023098"/>
    </source>
</evidence>
<dbReference type="AlphaFoldDB" id="A0A6P2CIG7"/>
<sequence>MATALARAATSARPALYSLTISTDRRDRVAVQRLRHRVFSAEPGFRLPDDAASRDGRDADRFDDHCDHLLVRYEPTGEVVGCYRMLPPDAAERAGGYYSANEFDLTGLAPHRNRIVEMGRACVAAEHRTGSVVALMWSGILGYLELTRHDVVMGCVSVPMERPGTDRGGDVRGVRDLVRSRHAYEPGVVTPRRRVVVGGRTLDEIAPPPRTAVPPLMRGYLRIGARVCGEPSFDPEFDVADFVTVLALADADRRYLERLRGAADAVRS</sequence>
<reference evidence="6 7" key="1">
    <citation type="submission" date="2018-07" db="EMBL/GenBank/DDBJ databases">
        <title>Genome sequence of Rhodococcus rhodnii ATCC 35071 from Rhodnius prolixus.</title>
        <authorList>
            <person name="Patel V."/>
            <person name="Vogel K.J."/>
        </authorList>
    </citation>
    <scope>NUCLEOTIDE SEQUENCE [LARGE SCALE GENOMIC DNA]</scope>
    <source>
        <strain evidence="6 7">ATCC 35071</strain>
    </source>
</reference>
<protein>
    <submittedName>
        <fullName evidence="6">GNAT family N-acetyltransferase</fullName>
    </submittedName>
</protein>
<accession>A0A6P2CIG7</accession>
<organism evidence="6 7">
    <name type="scientific">Rhodococcus rhodnii</name>
    <dbReference type="NCBI Taxonomy" id="38312"/>
    <lineage>
        <taxon>Bacteria</taxon>
        <taxon>Bacillati</taxon>
        <taxon>Actinomycetota</taxon>
        <taxon>Actinomycetes</taxon>
        <taxon>Mycobacteriales</taxon>
        <taxon>Nocardiaceae</taxon>
        <taxon>Rhodococcus</taxon>
    </lineage>
</organism>
<dbReference type="RefSeq" id="WP_010838454.1">
    <property type="nucleotide sequence ID" value="NZ_QRCM01000001.1"/>
</dbReference>
<gene>
    <name evidence="6" type="ORF">DW322_11695</name>
</gene>
<keyword evidence="4" id="KW-0443">Lipid metabolism</keyword>
<evidence type="ECO:0000256" key="1">
    <source>
        <dbReference type="ARBA" id="ARBA00005189"/>
    </source>
</evidence>
<evidence type="ECO:0000256" key="5">
    <source>
        <dbReference type="ARBA" id="ARBA00023315"/>
    </source>
</evidence>
<keyword evidence="3 6" id="KW-0808">Transferase</keyword>
<name>A0A6P2CIG7_9NOCA</name>
<dbReference type="SUPFAM" id="SSF55729">
    <property type="entry name" value="Acyl-CoA N-acyltransferases (Nat)"/>
    <property type="match status" value="1"/>
</dbReference>
<dbReference type="Pfam" id="PF13444">
    <property type="entry name" value="Acetyltransf_5"/>
    <property type="match status" value="1"/>
</dbReference>
<proteinExistence type="predicted"/>
<dbReference type="Gene3D" id="3.40.630.30">
    <property type="match status" value="1"/>
</dbReference>
<dbReference type="PANTHER" id="PTHR37323">
    <property type="entry name" value="GCN5-RELATED N-ACETYLTRANSFERASE"/>
    <property type="match status" value="1"/>
</dbReference>
<comment type="pathway">
    <text evidence="1">Lipid metabolism.</text>
</comment>
<dbReference type="PANTHER" id="PTHR37323:SF1">
    <property type="entry name" value="L-ORNITHINE N(ALPHA)-ACYLTRANSFERASE"/>
    <property type="match status" value="1"/>
</dbReference>
<dbReference type="GO" id="GO:0006629">
    <property type="term" value="P:lipid metabolic process"/>
    <property type="evidence" value="ECO:0007669"/>
    <property type="project" value="UniProtKB-KW"/>
</dbReference>
<keyword evidence="2" id="KW-0444">Lipid biosynthesis</keyword>
<comment type="caution">
    <text evidence="6">The sequence shown here is derived from an EMBL/GenBank/DDBJ whole genome shotgun (WGS) entry which is preliminary data.</text>
</comment>
<keyword evidence="5" id="KW-0012">Acyltransferase</keyword>
<dbReference type="InterPro" id="IPR052351">
    <property type="entry name" value="Ornithine_N-alpha-AT"/>
</dbReference>
<dbReference type="Proteomes" id="UP000471120">
    <property type="component" value="Unassembled WGS sequence"/>
</dbReference>
<evidence type="ECO:0000313" key="7">
    <source>
        <dbReference type="Proteomes" id="UP000471120"/>
    </source>
</evidence>
<evidence type="ECO:0000256" key="3">
    <source>
        <dbReference type="ARBA" id="ARBA00022679"/>
    </source>
</evidence>
<evidence type="ECO:0000256" key="2">
    <source>
        <dbReference type="ARBA" id="ARBA00022516"/>
    </source>
</evidence>